<dbReference type="EMBL" id="AMQN01011263">
    <property type="status" value="NOT_ANNOTATED_CDS"/>
    <property type="molecule type" value="Genomic_DNA"/>
</dbReference>
<evidence type="ECO:0000313" key="3">
    <source>
        <dbReference type="EnsemblMetazoa" id="CapteP226296"/>
    </source>
</evidence>
<reference evidence="3" key="3">
    <citation type="submission" date="2015-06" db="UniProtKB">
        <authorList>
            <consortium name="EnsemblMetazoa"/>
        </authorList>
    </citation>
    <scope>IDENTIFICATION</scope>
</reference>
<proteinExistence type="predicted"/>
<keyword evidence="1" id="KW-0472">Membrane</keyword>
<evidence type="ECO:0000313" key="2">
    <source>
        <dbReference type="EMBL" id="ELT96606.1"/>
    </source>
</evidence>
<reference evidence="2 4" key="2">
    <citation type="journal article" date="2013" name="Nature">
        <title>Insights into bilaterian evolution from three spiralian genomes.</title>
        <authorList>
            <person name="Simakov O."/>
            <person name="Marletaz F."/>
            <person name="Cho S.J."/>
            <person name="Edsinger-Gonzales E."/>
            <person name="Havlak P."/>
            <person name="Hellsten U."/>
            <person name="Kuo D.H."/>
            <person name="Larsson T."/>
            <person name="Lv J."/>
            <person name="Arendt D."/>
            <person name="Savage R."/>
            <person name="Osoegawa K."/>
            <person name="de Jong P."/>
            <person name="Grimwood J."/>
            <person name="Chapman J.A."/>
            <person name="Shapiro H."/>
            <person name="Aerts A."/>
            <person name="Otillar R.P."/>
            <person name="Terry A.Y."/>
            <person name="Boore J.L."/>
            <person name="Grigoriev I.V."/>
            <person name="Lindberg D.R."/>
            <person name="Seaver E.C."/>
            <person name="Weisblat D.A."/>
            <person name="Putnam N.H."/>
            <person name="Rokhsar D.S."/>
        </authorList>
    </citation>
    <scope>NUCLEOTIDE SEQUENCE</scope>
    <source>
        <strain evidence="2 4">I ESC-2004</strain>
    </source>
</reference>
<organism evidence="2">
    <name type="scientific">Capitella teleta</name>
    <name type="common">Polychaete worm</name>
    <dbReference type="NCBI Taxonomy" id="283909"/>
    <lineage>
        <taxon>Eukaryota</taxon>
        <taxon>Metazoa</taxon>
        <taxon>Spiralia</taxon>
        <taxon>Lophotrochozoa</taxon>
        <taxon>Annelida</taxon>
        <taxon>Polychaeta</taxon>
        <taxon>Sedentaria</taxon>
        <taxon>Scolecida</taxon>
        <taxon>Capitellidae</taxon>
        <taxon>Capitella</taxon>
    </lineage>
</organism>
<gene>
    <name evidence="2" type="ORF">CAPTEDRAFT_226296</name>
</gene>
<keyword evidence="4" id="KW-1185">Reference proteome</keyword>
<dbReference type="HOGENOM" id="CLU_141825_0_0_1"/>
<evidence type="ECO:0000313" key="4">
    <source>
        <dbReference type="Proteomes" id="UP000014760"/>
    </source>
</evidence>
<feature type="transmembrane region" description="Helical" evidence="1">
    <location>
        <begin position="44"/>
        <end position="65"/>
    </location>
</feature>
<name>R7TYV5_CAPTE</name>
<sequence length="140" mass="14808">MAEFRDAKLWMKLAFLFIMLGFVQELFAIAMGLGNSYVKDSIEACMVIGFLCFLVAVVLGLGLMFLDELAGNKIAQICFIVFALIAGLATVIAVALWGGELNKNNSELPAYSTTVGVCCALCAILAGIFAILDVAGVKSG</sequence>
<reference evidence="4" key="1">
    <citation type="submission" date="2012-12" db="EMBL/GenBank/DDBJ databases">
        <authorList>
            <person name="Hellsten U."/>
            <person name="Grimwood J."/>
            <person name="Chapman J.A."/>
            <person name="Shapiro H."/>
            <person name="Aerts A."/>
            <person name="Otillar R.P."/>
            <person name="Terry A.Y."/>
            <person name="Boore J.L."/>
            <person name="Simakov O."/>
            <person name="Marletaz F."/>
            <person name="Cho S.-J."/>
            <person name="Edsinger-Gonzales E."/>
            <person name="Havlak P."/>
            <person name="Kuo D.-H."/>
            <person name="Larsson T."/>
            <person name="Lv J."/>
            <person name="Arendt D."/>
            <person name="Savage R."/>
            <person name="Osoegawa K."/>
            <person name="de Jong P."/>
            <person name="Lindberg D.R."/>
            <person name="Seaver E.C."/>
            <person name="Weisblat D.A."/>
            <person name="Putnam N.H."/>
            <person name="Grigoriev I.V."/>
            <person name="Rokhsar D.S."/>
        </authorList>
    </citation>
    <scope>NUCLEOTIDE SEQUENCE</scope>
    <source>
        <strain evidence="4">I ESC-2004</strain>
    </source>
</reference>
<accession>R7TYV5</accession>
<feature type="transmembrane region" description="Helical" evidence="1">
    <location>
        <begin position="77"/>
        <end position="98"/>
    </location>
</feature>
<dbReference type="EMBL" id="KB308784">
    <property type="protein sequence ID" value="ELT96606.1"/>
    <property type="molecule type" value="Genomic_DNA"/>
</dbReference>
<evidence type="ECO:0000256" key="1">
    <source>
        <dbReference type="SAM" id="Phobius"/>
    </source>
</evidence>
<protein>
    <recommendedName>
        <fullName evidence="5">MARVEL domain-containing protein</fullName>
    </recommendedName>
</protein>
<evidence type="ECO:0008006" key="5">
    <source>
        <dbReference type="Google" id="ProtNLM"/>
    </source>
</evidence>
<feature type="transmembrane region" description="Helical" evidence="1">
    <location>
        <begin position="110"/>
        <end position="132"/>
    </location>
</feature>
<keyword evidence="1" id="KW-1133">Transmembrane helix</keyword>
<dbReference type="Proteomes" id="UP000014760">
    <property type="component" value="Unassembled WGS sequence"/>
</dbReference>
<dbReference type="AlphaFoldDB" id="R7TYV5"/>
<dbReference type="EnsemblMetazoa" id="CapteT226296">
    <property type="protein sequence ID" value="CapteP226296"/>
    <property type="gene ID" value="CapteG226296"/>
</dbReference>
<keyword evidence="1" id="KW-0812">Transmembrane</keyword>